<dbReference type="Pfam" id="PF03908">
    <property type="entry name" value="Sec20"/>
    <property type="match status" value="1"/>
</dbReference>
<feature type="domain" description="Sec20 C-terminal" evidence="13">
    <location>
        <begin position="171"/>
        <end position="259"/>
    </location>
</feature>
<dbReference type="InterPro" id="IPR056173">
    <property type="entry name" value="Sec20_C"/>
</dbReference>
<evidence type="ECO:0000256" key="12">
    <source>
        <dbReference type="SAM" id="Phobius"/>
    </source>
</evidence>
<feature type="coiled-coil region" evidence="10">
    <location>
        <begin position="3"/>
        <end position="33"/>
    </location>
</feature>
<feature type="region of interest" description="Disordered" evidence="11">
    <location>
        <begin position="315"/>
        <end position="418"/>
    </location>
</feature>
<protein>
    <recommendedName>
        <fullName evidence="13">Sec20 C-terminal domain-containing protein</fullName>
    </recommendedName>
</protein>
<comment type="subcellular location">
    <subcellularLocation>
        <location evidence="1">Endoplasmic reticulum membrane</location>
        <topology evidence="1">Single-pass type IV membrane protein</topology>
    </subcellularLocation>
</comment>
<feature type="transmembrane region" description="Helical" evidence="12">
    <location>
        <begin position="239"/>
        <end position="257"/>
    </location>
</feature>
<dbReference type="GO" id="GO:0031201">
    <property type="term" value="C:SNARE complex"/>
    <property type="evidence" value="ECO:0007669"/>
    <property type="project" value="TreeGrafter"/>
</dbReference>
<keyword evidence="3 12" id="KW-0812">Transmembrane</keyword>
<keyword evidence="8 12" id="KW-0472">Membrane</keyword>
<evidence type="ECO:0000256" key="9">
    <source>
        <dbReference type="ARBA" id="ARBA00037934"/>
    </source>
</evidence>
<evidence type="ECO:0000256" key="11">
    <source>
        <dbReference type="SAM" id="MobiDB-lite"/>
    </source>
</evidence>
<gene>
    <name evidence="14" type="ORF">D0Z07_2729</name>
</gene>
<feature type="compositionally biased region" description="Acidic residues" evidence="11">
    <location>
        <begin position="381"/>
        <end position="390"/>
    </location>
</feature>
<evidence type="ECO:0000256" key="4">
    <source>
        <dbReference type="ARBA" id="ARBA00022824"/>
    </source>
</evidence>
<keyword evidence="6 12" id="KW-1133">Transmembrane helix</keyword>
<dbReference type="PANTHER" id="PTHR12825">
    <property type="entry name" value="BNIP1-RELATED"/>
    <property type="match status" value="1"/>
</dbReference>
<evidence type="ECO:0000313" key="14">
    <source>
        <dbReference type="EMBL" id="KAG0650653.1"/>
    </source>
</evidence>
<keyword evidence="4" id="KW-0256">Endoplasmic reticulum</keyword>
<evidence type="ECO:0000313" key="15">
    <source>
        <dbReference type="Proteomes" id="UP000785200"/>
    </source>
</evidence>
<dbReference type="GO" id="GO:0006890">
    <property type="term" value="P:retrograde vesicle-mediated transport, Golgi to endoplasmic reticulum"/>
    <property type="evidence" value="ECO:0007669"/>
    <property type="project" value="InterPro"/>
</dbReference>
<organism evidence="14 15">
    <name type="scientific">Hyphodiscus hymeniophilus</name>
    <dbReference type="NCBI Taxonomy" id="353542"/>
    <lineage>
        <taxon>Eukaryota</taxon>
        <taxon>Fungi</taxon>
        <taxon>Dikarya</taxon>
        <taxon>Ascomycota</taxon>
        <taxon>Pezizomycotina</taxon>
        <taxon>Leotiomycetes</taxon>
        <taxon>Helotiales</taxon>
        <taxon>Hyphodiscaceae</taxon>
        <taxon>Hyphodiscus</taxon>
    </lineage>
</organism>
<keyword evidence="7 10" id="KW-0175">Coiled coil</keyword>
<dbReference type="PANTHER" id="PTHR12825:SF0">
    <property type="entry name" value="VESICLE TRANSPORT PROTEIN SEC20"/>
    <property type="match status" value="1"/>
</dbReference>
<evidence type="ECO:0000256" key="2">
    <source>
        <dbReference type="ARBA" id="ARBA00022448"/>
    </source>
</evidence>
<dbReference type="EMBL" id="VNKQ01000005">
    <property type="protein sequence ID" value="KAG0650653.1"/>
    <property type="molecule type" value="Genomic_DNA"/>
</dbReference>
<feature type="compositionally biased region" description="Basic and acidic residues" evidence="11">
    <location>
        <begin position="354"/>
        <end position="380"/>
    </location>
</feature>
<dbReference type="GO" id="GO:0005484">
    <property type="term" value="F:SNAP receptor activity"/>
    <property type="evidence" value="ECO:0007669"/>
    <property type="project" value="InterPro"/>
</dbReference>
<proteinExistence type="inferred from homology"/>
<feature type="coiled-coil region" evidence="10">
    <location>
        <begin position="81"/>
        <end position="108"/>
    </location>
</feature>
<name>A0A9P7AYH6_9HELO</name>
<keyword evidence="15" id="KW-1185">Reference proteome</keyword>
<comment type="similarity">
    <text evidence="9">Belongs to the SEC20 family.</text>
</comment>
<evidence type="ECO:0000256" key="7">
    <source>
        <dbReference type="ARBA" id="ARBA00023054"/>
    </source>
</evidence>
<evidence type="ECO:0000256" key="6">
    <source>
        <dbReference type="ARBA" id="ARBA00022989"/>
    </source>
</evidence>
<feature type="compositionally biased region" description="Basic and acidic residues" evidence="11">
    <location>
        <begin position="391"/>
        <end position="418"/>
    </location>
</feature>
<dbReference type="InterPro" id="IPR005606">
    <property type="entry name" value="Sec20"/>
</dbReference>
<evidence type="ECO:0000256" key="10">
    <source>
        <dbReference type="SAM" id="Coils"/>
    </source>
</evidence>
<dbReference type="Proteomes" id="UP000785200">
    <property type="component" value="Unassembled WGS sequence"/>
</dbReference>
<evidence type="ECO:0000256" key="5">
    <source>
        <dbReference type="ARBA" id="ARBA00022892"/>
    </source>
</evidence>
<evidence type="ECO:0000256" key="8">
    <source>
        <dbReference type="ARBA" id="ARBA00023136"/>
    </source>
</evidence>
<keyword evidence="2" id="KW-0813">Transport</keyword>
<reference evidence="14" key="1">
    <citation type="submission" date="2019-07" db="EMBL/GenBank/DDBJ databases">
        <title>Hyphodiscus hymeniophilus genome sequencing and assembly.</title>
        <authorList>
            <person name="Kramer G."/>
            <person name="Nodwell J."/>
        </authorList>
    </citation>
    <scope>NUCLEOTIDE SEQUENCE</scope>
    <source>
        <strain evidence="14">ATCC 34498</strain>
    </source>
</reference>
<keyword evidence="5" id="KW-0931">ER-Golgi transport</keyword>
<dbReference type="OrthoDB" id="46868at2759"/>
<evidence type="ECO:0000259" key="13">
    <source>
        <dbReference type="Pfam" id="PF03908"/>
    </source>
</evidence>
<comment type="caution">
    <text evidence="14">The sequence shown here is derived from an EMBL/GenBank/DDBJ whole genome shotgun (WGS) entry which is preliminary data.</text>
</comment>
<dbReference type="GO" id="GO:0005789">
    <property type="term" value="C:endoplasmic reticulum membrane"/>
    <property type="evidence" value="ECO:0007669"/>
    <property type="project" value="UniProtKB-SubCell"/>
</dbReference>
<sequence length="418" mass="46846">MSFEGVSRRLNELQETNRQLKDLIERLSTLKFQPGSIPLKSEEDDSVMGELKSEIRQIIREQFDDFALLKEDVIDLSRVRHSEIQAQKDGLEQAVQRGENELKAHQIEYRKAVLTARDSLNAAKRAEYLLLVNSAFDPKPRSDTSSPAPGQRRRDKRATQLTQEEKEVHASSDVTLALRRTHDMMASELSRSQFAHETLQESTAALAQLGETYSIMDTMLSSSKNLLGTLLRSQKSDTWYLETAFYILCATIAWLLFRRFLYAPLWWFLWLPLRIFFRSLIGVLTGIGLIGDGGTAVGVSSVASSIAGSPTVVHKSATRASRPSIPPRASVNVGGGGRGGPVQPRETTEGQETVSEHVGRIIDDSQSREGTEQEASHDPVEESPEMGEEAEVQRNPKKRMWEEVKEAAKQDQRVKDEL</sequence>
<feature type="region of interest" description="Disordered" evidence="11">
    <location>
        <begin position="138"/>
        <end position="172"/>
    </location>
</feature>
<evidence type="ECO:0000256" key="3">
    <source>
        <dbReference type="ARBA" id="ARBA00022692"/>
    </source>
</evidence>
<dbReference type="AlphaFoldDB" id="A0A9P7AYH6"/>
<evidence type="ECO:0000256" key="1">
    <source>
        <dbReference type="ARBA" id="ARBA00004163"/>
    </source>
</evidence>
<accession>A0A9P7AYH6</accession>
<feature type="transmembrane region" description="Helical" evidence="12">
    <location>
        <begin position="269"/>
        <end position="290"/>
    </location>
</feature>